<feature type="region of interest" description="Disordered" evidence="1">
    <location>
        <begin position="1"/>
        <end position="51"/>
    </location>
</feature>
<dbReference type="Proteomes" id="UP000006911">
    <property type="component" value="Unassembled WGS sequence"/>
</dbReference>
<reference evidence="2 3" key="1">
    <citation type="journal article" date="2010" name="Nature">
        <title>Perigord black truffle genome uncovers evolutionary origins and mechanisms of symbiosis.</title>
        <authorList>
            <person name="Martin F."/>
            <person name="Kohler A."/>
            <person name="Murat C."/>
            <person name="Balestrini R."/>
            <person name="Coutinho P.M."/>
            <person name="Jaillon O."/>
            <person name="Montanini B."/>
            <person name="Morin E."/>
            <person name="Noel B."/>
            <person name="Percudani R."/>
            <person name="Porcel B."/>
            <person name="Rubini A."/>
            <person name="Amicucci A."/>
            <person name="Amselem J."/>
            <person name="Anthouard V."/>
            <person name="Arcioni S."/>
            <person name="Artiguenave F."/>
            <person name="Aury J.M."/>
            <person name="Ballario P."/>
            <person name="Bolchi A."/>
            <person name="Brenna A."/>
            <person name="Brun A."/>
            <person name="Buee M."/>
            <person name="Cantarel B."/>
            <person name="Chevalier G."/>
            <person name="Couloux A."/>
            <person name="Da Silva C."/>
            <person name="Denoeud F."/>
            <person name="Duplessis S."/>
            <person name="Ghignone S."/>
            <person name="Hilselberger B."/>
            <person name="Iotti M."/>
            <person name="Marcais B."/>
            <person name="Mello A."/>
            <person name="Miranda M."/>
            <person name="Pacioni G."/>
            <person name="Quesneville H."/>
            <person name="Riccioni C."/>
            <person name="Ruotolo R."/>
            <person name="Splivallo R."/>
            <person name="Stocchi V."/>
            <person name="Tisserant E."/>
            <person name="Viscomi A.R."/>
            <person name="Zambonelli A."/>
            <person name="Zampieri E."/>
            <person name="Henrissat B."/>
            <person name="Lebrun M.H."/>
            <person name="Paolocci F."/>
            <person name="Bonfante P."/>
            <person name="Ottonello S."/>
            <person name="Wincker P."/>
        </authorList>
    </citation>
    <scope>NUCLEOTIDE SEQUENCE [LARGE SCALE GENOMIC DNA]</scope>
    <source>
        <strain evidence="2 3">Mel28</strain>
    </source>
</reference>
<dbReference type="AlphaFoldDB" id="D5GJ58"/>
<sequence length="51" mass="6086">MEGKESYIQEVRYLQTKKSKGVEDTQSEREKRKKESHPKQFITGNRQKDNS</sequence>
<dbReference type="RefSeq" id="XP_002840360.1">
    <property type="nucleotide sequence ID" value="XM_002840314.1"/>
</dbReference>
<dbReference type="HOGENOM" id="CLU_3108141_0_0_1"/>
<dbReference type="GeneID" id="9185919"/>
<dbReference type="EMBL" id="FN430329">
    <property type="protein sequence ID" value="CAZ84551.1"/>
    <property type="molecule type" value="Genomic_DNA"/>
</dbReference>
<dbReference type="InParanoid" id="D5GJ58"/>
<accession>D5GJ58</accession>
<keyword evidence="3" id="KW-1185">Reference proteome</keyword>
<evidence type="ECO:0000313" key="2">
    <source>
        <dbReference type="EMBL" id="CAZ84551.1"/>
    </source>
</evidence>
<name>D5GJ58_TUBMM</name>
<evidence type="ECO:0000256" key="1">
    <source>
        <dbReference type="SAM" id="MobiDB-lite"/>
    </source>
</evidence>
<organism evidence="2 3">
    <name type="scientific">Tuber melanosporum (strain Mel28)</name>
    <name type="common">Perigord black truffle</name>
    <dbReference type="NCBI Taxonomy" id="656061"/>
    <lineage>
        <taxon>Eukaryota</taxon>
        <taxon>Fungi</taxon>
        <taxon>Dikarya</taxon>
        <taxon>Ascomycota</taxon>
        <taxon>Pezizomycotina</taxon>
        <taxon>Pezizomycetes</taxon>
        <taxon>Pezizales</taxon>
        <taxon>Tuberaceae</taxon>
        <taxon>Tuber</taxon>
    </lineage>
</organism>
<evidence type="ECO:0000313" key="3">
    <source>
        <dbReference type="Proteomes" id="UP000006911"/>
    </source>
</evidence>
<proteinExistence type="predicted"/>
<protein>
    <submittedName>
        <fullName evidence="2">(Perigord truffle) hypothetical protein</fullName>
    </submittedName>
</protein>
<gene>
    <name evidence="2" type="ORF">GSTUM_00008848001</name>
</gene>
<feature type="compositionally biased region" description="Basic and acidic residues" evidence="1">
    <location>
        <begin position="20"/>
        <end position="30"/>
    </location>
</feature>
<dbReference type="KEGG" id="tml:GSTUM_00008848001"/>